<dbReference type="EMBL" id="BSXS01005287">
    <property type="protein sequence ID" value="GME84137.1"/>
    <property type="molecule type" value="Genomic_DNA"/>
</dbReference>
<keyword evidence="2" id="KW-1185">Reference proteome</keyword>
<comment type="caution">
    <text evidence="1">The sequence shown here is derived from an EMBL/GenBank/DDBJ whole genome shotgun (WGS) entry which is preliminary data.</text>
</comment>
<evidence type="ECO:0000313" key="1">
    <source>
        <dbReference type="EMBL" id="GME84137.1"/>
    </source>
</evidence>
<proteinExistence type="predicted"/>
<name>A0ACB5T9B3_AMBMO</name>
<organism evidence="1 2">
    <name type="scientific">Ambrosiozyma monospora</name>
    <name type="common">Yeast</name>
    <name type="synonym">Endomycopsis monosporus</name>
    <dbReference type="NCBI Taxonomy" id="43982"/>
    <lineage>
        <taxon>Eukaryota</taxon>
        <taxon>Fungi</taxon>
        <taxon>Dikarya</taxon>
        <taxon>Ascomycota</taxon>
        <taxon>Saccharomycotina</taxon>
        <taxon>Pichiomycetes</taxon>
        <taxon>Pichiales</taxon>
        <taxon>Pichiaceae</taxon>
        <taxon>Ambrosiozyma</taxon>
    </lineage>
</organism>
<protein>
    <submittedName>
        <fullName evidence="1">Unnamed protein product</fullName>
    </submittedName>
</protein>
<accession>A0ACB5T9B3</accession>
<evidence type="ECO:0000313" key="2">
    <source>
        <dbReference type="Proteomes" id="UP001165064"/>
    </source>
</evidence>
<sequence>MGSDADGLYETEVEPLLRLLKSSSTTNKVNSINKLNSILKLKNNELADTQLNLICLSILKTYLNNPLNSKFDSLVLQSFAIFLSINPEKYFKVFAKFVHDLSSKPLASTDVLVLLEWNSFLIAQSAKNDKFESLAKELVSSSVSLVDNIATVEQQDIEDPTKWKRHRQRILHSAQRLARSGIVSALQKNATNLKLFVKYICDAKLPVSGVLAHIGLLASAVTLANTKKIGLIDAFTTSEISTIVISSHFVLLMMI</sequence>
<gene>
    <name evidence="1" type="ORF">Amon02_000663100</name>
</gene>
<reference evidence="1" key="1">
    <citation type="submission" date="2023-04" db="EMBL/GenBank/DDBJ databases">
        <title>Ambrosiozyma monospora NBRC 10751.</title>
        <authorList>
            <person name="Ichikawa N."/>
            <person name="Sato H."/>
            <person name="Tonouchi N."/>
        </authorList>
    </citation>
    <scope>NUCLEOTIDE SEQUENCE</scope>
    <source>
        <strain evidence="1">NBRC 10751</strain>
    </source>
</reference>
<dbReference type="Proteomes" id="UP001165064">
    <property type="component" value="Unassembled WGS sequence"/>
</dbReference>